<dbReference type="Gene3D" id="1.20.1640.10">
    <property type="entry name" value="Multidrug efflux transporter AcrB transmembrane domain"/>
    <property type="match status" value="1"/>
</dbReference>
<keyword evidence="7 9" id="KW-0811">Translocation</keyword>
<dbReference type="Proteomes" id="UP000055590">
    <property type="component" value="Chromosome"/>
</dbReference>
<evidence type="ECO:0000256" key="5">
    <source>
        <dbReference type="ARBA" id="ARBA00022927"/>
    </source>
</evidence>
<dbReference type="PANTHER" id="PTHR30081:SF8">
    <property type="entry name" value="PROTEIN TRANSLOCASE SUBUNIT SECF"/>
    <property type="match status" value="1"/>
</dbReference>
<evidence type="ECO:0000256" key="3">
    <source>
        <dbReference type="ARBA" id="ARBA00022475"/>
    </source>
</evidence>
<dbReference type="STRING" id="1391653.AKJ08_0273"/>
<feature type="domain" description="Protein export membrane protein SecD/SecF C-terminal" evidence="10">
    <location>
        <begin position="194"/>
        <end position="372"/>
    </location>
</feature>
<dbReference type="InterPro" id="IPR055344">
    <property type="entry name" value="SecD_SecF_C_bact"/>
</dbReference>
<dbReference type="NCBIfam" id="TIGR00966">
    <property type="entry name" value="transloc_SecF"/>
    <property type="match status" value="1"/>
</dbReference>
<keyword evidence="4 9" id="KW-0812">Transmembrane</keyword>
<dbReference type="Pfam" id="PF02355">
    <property type="entry name" value="SecD_SecF_C"/>
    <property type="match status" value="1"/>
</dbReference>
<dbReference type="SUPFAM" id="SSF82866">
    <property type="entry name" value="Multidrug efflux transporter AcrB transmembrane domain"/>
    <property type="match status" value="1"/>
</dbReference>
<name>A0A0K1P8Z7_9BACT</name>
<evidence type="ECO:0000256" key="4">
    <source>
        <dbReference type="ARBA" id="ARBA00022692"/>
    </source>
</evidence>
<protein>
    <recommendedName>
        <fullName evidence="9">Protein-export membrane protein SecF</fullName>
    </recommendedName>
</protein>
<dbReference type="PANTHER" id="PTHR30081">
    <property type="entry name" value="PROTEIN-EXPORT MEMBRANE PROTEIN SEC"/>
    <property type="match status" value="1"/>
</dbReference>
<keyword evidence="8 9" id="KW-0472">Membrane</keyword>
<dbReference type="Gene3D" id="3.30.70.2040">
    <property type="match status" value="1"/>
</dbReference>
<evidence type="ECO:0000256" key="1">
    <source>
        <dbReference type="ARBA" id="ARBA00004651"/>
    </source>
</evidence>
<evidence type="ECO:0000256" key="2">
    <source>
        <dbReference type="ARBA" id="ARBA00022448"/>
    </source>
</evidence>
<sequence>MELIKPGTNFDFLGKRRLLITISLALIAGVLVLLPFRINFGVDFAGGTEIEVKFNQPVSAKDVRLKIEEAGFHDASVQQFGTAEENSFLVRVQRVSILSHEQAEALRQNLEKELAAYGVESVDFDEHVGDRVDIRTERPVPLEALRGAATGTGVHLSQTSEPIRDLTRAGQPAYQVLTQGLSDKVSEALRASFGEDTVDVRRVEYVGPQVGQQLRNRGIMAVLLSMVAILLYIAFRFDLRFAPGAVVGLFHDVAVVLGYWVVTGREFNLTSIAVILTVVGYSVNDTIVVFDRVREVLARNNGKSLLENINIATNEALGRTVITSGVTALSLVGLLIFTSGSLFDFAAAMLVGIIAGTYSSVFISGPVAVWIDHWMQKRDAQKAALAGTTRGATKRAPAHAD</sequence>
<evidence type="ECO:0000313" key="12">
    <source>
        <dbReference type="Proteomes" id="UP000055590"/>
    </source>
</evidence>
<dbReference type="EMBL" id="CP012332">
    <property type="protein sequence ID" value="AKU89886.1"/>
    <property type="molecule type" value="Genomic_DNA"/>
</dbReference>
<keyword evidence="6 9" id="KW-1133">Transmembrane helix</keyword>
<comment type="subcellular location">
    <subcellularLocation>
        <location evidence="1 9">Cell membrane</location>
        <topology evidence="1 9">Multi-pass membrane protein</topology>
    </subcellularLocation>
</comment>
<dbReference type="NCBIfam" id="TIGR00916">
    <property type="entry name" value="2A0604s01"/>
    <property type="match status" value="1"/>
</dbReference>
<evidence type="ECO:0000256" key="7">
    <source>
        <dbReference type="ARBA" id="ARBA00023010"/>
    </source>
</evidence>
<comment type="similarity">
    <text evidence="9">Belongs to the SecD/SecF family. SecF subfamily.</text>
</comment>
<feature type="transmembrane region" description="Helical" evidence="9">
    <location>
        <begin position="241"/>
        <end position="262"/>
    </location>
</feature>
<proteinExistence type="inferred from homology"/>
<dbReference type="InterPro" id="IPR022646">
    <property type="entry name" value="SecD/SecF_CS"/>
</dbReference>
<feature type="transmembrane region" description="Helical" evidence="9">
    <location>
        <begin position="345"/>
        <end position="371"/>
    </location>
</feature>
<keyword evidence="5 9" id="KW-0653">Protein transport</keyword>
<evidence type="ECO:0000256" key="8">
    <source>
        <dbReference type="ARBA" id="ARBA00023136"/>
    </source>
</evidence>
<reference evidence="11 12" key="1">
    <citation type="submission" date="2015-08" db="EMBL/GenBank/DDBJ databases">
        <authorList>
            <person name="Babu N.S."/>
            <person name="Beckwith C.J."/>
            <person name="Beseler K.G."/>
            <person name="Brison A."/>
            <person name="Carone J.V."/>
            <person name="Caskin T.P."/>
            <person name="Diamond M."/>
            <person name="Durham M.E."/>
            <person name="Foxe J.M."/>
            <person name="Go M."/>
            <person name="Henderson B.A."/>
            <person name="Jones I.B."/>
            <person name="McGettigan J.A."/>
            <person name="Micheletti S.J."/>
            <person name="Nasrallah M.E."/>
            <person name="Ortiz D."/>
            <person name="Piller C.R."/>
            <person name="Privatt S.R."/>
            <person name="Schneider S.L."/>
            <person name="Sharp S."/>
            <person name="Smith T.C."/>
            <person name="Stanton J.D."/>
            <person name="Ullery H.E."/>
            <person name="Wilson R.J."/>
            <person name="Serrano M.G."/>
            <person name="Buck G."/>
            <person name="Lee V."/>
            <person name="Wang Y."/>
            <person name="Carvalho R."/>
            <person name="Voegtly L."/>
            <person name="Shi R."/>
            <person name="Duckworth R."/>
            <person name="Johnson A."/>
            <person name="Loviza R."/>
            <person name="Walstead R."/>
            <person name="Shah Z."/>
            <person name="Kiflezghi M."/>
            <person name="Wade K."/>
            <person name="Ball S.L."/>
            <person name="Bradley K.W."/>
            <person name="Asai D.J."/>
            <person name="Bowman C.A."/>
            <person name="Russell D.A."/>
            <person name="Pope W.H."/>
            <person name="Jacobs-Sera D."/>
            <person name="Hendrix R.W."/>
            <person name="Hatfull G.F."/>
        </authorList>
    </citation>
    <scope>NUCLEOTIDE SEQUENCE [LARGE SCALE GENOMIC DNA]</scope>
    <source>
        <strain evidence="11 12">DSM 27710</strain>
    </source>
</reference>
<feature type="transmembrane region" description="Helical" evidence="9">
    <location>
        <begin position="18"/>
        <end position="36"/>
    </location>
</feature>
<gene>
    <name evidence="9" type="primary">secF</name>
    <name evidence="11" type="ORF">AKJ08_0273</name>
</gene>
<dbReference type="GO" id="GO:0006605">
    <property type="term" value="P:protein targeting"/>
    <property type="evidence" value="ECO:0007669"/>
    <property type="project" value="UniProtKB-UniRule"/>
</dbReference>
<dbReference type="GO" id="GO:0005886">
    <property type="term" value="C:plasma membrane"/>
    <property type="evidence" value="ECO:0007669"/>
    <property type="project" value="UniProtKB-SubCell"/>
</dbReference>
<dbReference type="KEGG" id="vin:AKJ08_0273"/>
<evidence type="ECO:0000259" key="10">
    <source>
        <dbReference type="Pfam" id="PF02355"/>
    </source>
</evidence>
<comment type="subunit">
    <text evidence="9">Forms a complex with SecD. Part of the essential Sec protein translocation apparatus which comprises SecA, SecYEG and auxiliary proteins SecDF. Other proteins may also be involved.</text>
</comment>
<dbReference type="Pfam" id="PF07549">
    <property type="entry name" value="Sec_GG"/>
    <property type="match status" value="1"/>
</dbReference>
<dbReference type="InterPro" id="IPR022813">
    <property type="entry name" value="SecD/SecF_arch_bac"/>
</dbReference>
<comment type="caution">
    <text evidence="9">Lacks conserved residue(s) required for the propagation of feature annotation.</text>
</comment>
<dbReference type="GO" id="GO:0065002">
    <property type="term" value="P:intracellular protein transmembrane transport"/>
    <property type="evidence" value="ECO:0007669"/>
    <property type="project" value="UniProtKB-UniRule"/>
</dbReference>
<keyword evidence="12" id="KW-1185">Reference proteome</keyword>
<evidence type="ECO:0000256" key="6">
    <source>
        <dbReference type="ARBA" id="ARBA00022989"/>
    </source>
</evidence>
<dbReference type="PRINTS" id="PR01755">
    <property type="entry name" value="SECFTRNLCASE"/>
</dbReference>
<dbReference type="InterPro" id="IPR005665">
    <property type="entry name" value="SecF_bac"/>
</dbReference>
<dbReference type="GO" id="GO:0043952">
    <property type="term" value="P:protein transport by the Sec complex"/>
    <property type="evidence" value="ECO:0007669"/>
    <property type="project" value="UniProtKB-UniRule"/>
</dbReference>
<comment type="function">
    <text evidence="9">Part of the Sec protein translocase complex. Interacts with the SecYEG preprotein conducting channel. SecDF uses the proton motive force (PMF) to complete protein translocation after the ATP-dependent function of SecA.</text>
</comment>
<dbReference type="InterPro" id="IPR022645">
    <property type="entry name" value="SecD/SecF_bac"/>
</dbReference>
<accession>A0A0K1P8Z7</accession>
<dbReference type="GO" id="GO:0015450">
    <property type="term" value="F:protein-transporting ATPase activity"/>
    <property type="evidence" value="ECO:0007669"/>
    <property type="project" value="InterPro"/>
</dbReference>
<keyword evidence="2 9" id="KW-0813">Transport</keyword>
<organism evidence="11 12">
    <name type="scientific">Vulgatibacter incomptus</name>
    <dbReference type="NCBI Taxonomy" id="1391653"/>
    <lineage>
        <taxon>Bacteria</taxon>
        <taxon>Pseudomonadati</taxon>
        <taxon>Myxococcota</taxon>
        <taxon>Myxococcia</taxon>
        <taxon>Myxococcales</taxon>
        <taxon>Cystobacterineae</taxon>
        <taxon>Vulgatibacteraceae</taxon>
        <taxon>Vulgatibacter</taxon>
    </lineage>
</organism>
<evidence type="ECO:0000313" key="11">
    <source>
        <dbReference type="EMBL" id="AKU89886.1"/>
    </source>
</evidence>
<dbReference type="HAMAP" id="MF_01464_B">
    <property type="entry name" value="SecF_B"/>
    <property type="match status" value="1"/>
</dbReference>
<feature type="transmembrane region" description="Helical" evidence="9">
    <location>
        <begin position="218"/>
        <end position="235"/>
    </location>
</feature>
<dbReference type="PATRIC" id="fig|1391653.3.peg.284"/>
<dbReference type="InterPro" id="IPR048634">
    <property type="entry name" value="SecD_SecF_C"/>
</dbReference>
<dbReference type="OrthoDB" id="9774769at2"/>
<feature type="transmembrane region" description="Helical" evidence="9">
    <location>
        <begin position="316"/>
        <end position="339"/>
    </location>
</feature>
<evidence type="ECO:0000256" key="9">
    <source>
        <dbReference type="HAMAP-Rule" id="MF_01464"/>
    </source>
</evidence>
<keyword evidence="3 9" id="KW-1003">Cell membrane</keyword>
<dbReference type="AlphaFoldDB" id="A0A0K1P8Z7"/>
<dbReference type="RefSeq" id="WP_050724406.1">
    <property type="nucleotide sequence ID" value="NZ_CP012332.1"/>
</dbReference>